<proteinExistence type="predicted"/>
<name>A0A068NYN0_FIMGI</name>
<evidence type="ECO:0000313" key="2">
    <source>
        <dbReference type="Proteomes" id="UP000027982"/>
    </source>
</evidence>
<accession>A0A068NYN0</accession>
<dbReference type="HOGENOM" id="CLU_1064567_0_0_0"/>
<dbReference type="Proteomes" id="UP000027982">
    <property type="component" value="Chromosome"/>
</dbReference>
<dbReference type="EMBL" id="CP007139">
    <property type="protein sequence ID" value="AIE87109.1"/>
    <property type="molecule type" value="Genomic_DNA"/>
</dbReference>
<dbReference type="RefSeq" id="WP_025228969.1">
    <property type="nucleotide sequence ID" value="NZ_CP007139.1"/>
</dbReference>
<protein>
    <submittedName>
        <fullName evidence="1">Uncharacterized protein</fullName>
    </submittedName>
</protein>
<dbReference type="AlphaFoldDB" id="A0A068NYN0"/>
<dbReference type="STRING" id="661478.OP10G_3741"/>
<sequence>MLALLLVAVGALEDTPRTPSIYRCPAAEAESKFFEPLIDSDGFDTYCVEPKPGPRATAAAKGKVKFISAKLIDTPANLRWRNAAIDFVNGKISPREWLSKTKGLHETIHFLSNPKTADLRSATGAVTRRAVQAEMLVLSWPGKPCFTADDIVQTRYFPGPGAYESWILAMNDYLGPMLYGRSQNSSLVTGNPKIVRADPAPGLLIFTLPDGKKTQTFYFNNSKDPIALPPIKLELLTINVGLNLEGAKPFLNSGGFAIVGS</sequence>
<organism evidence="1 2">
    <name type="scientific">Fimbriimonas ginsengisoli Gsoil 348</name>
    <dbReference type="NCBI Taxonomy" id="661478"/>
    <lineage>
        <taxon>Bacteria</taxon>
        <taxon>Bacillati</taxon>
        <taxon>Armatimonadota</taxon>
        <taxon>Fimbriimonadia</taxon>
        <taxon>Fimbriimonadales</taxon>
        <taxon>Fimbriimonadaceae</taxon>
        <taxon>Fimbriimonas</taxon>
    </lineage>
</organism>
<evidence type="ECO:0000313" key="1">
    <source>
        <dbReference type="EMBL" id="AIE87109.1"/>
    </source>
</evidence>
<gene>
    <name evidence="1" type="ORF">OP10G_3741</name>
</gene>
<keyword evidence="2" id="KW-1185">Reference proteome</keyword>
<reference evidence="1 2" key="1">
    <citation type="journal article" date="2014" name="PLoS ONE">
        <title>The first complete genome sequence of the class fimbriimonadia in the phylum armatimonadetes.</title>
        <authorList>
            <person name="Hu Z.Y."/>
            <person name="Wang Y.Z."/>
            <person name="Im W.T."/>
            <person name="Wang S.Y."/>
            <person name="Zhao G.P."/>
            <person name="Zheng H.J."/>
            <person name="Quan Z.X."/>
        </authorList>
    </citation>
    <scope>NUCLEOTIDE SEQUENCE [LARGE SCALE GENOMIC DNA]</scope>
    <source>
        <strain evidence="1">Gsoil 348</strain>
    </source>
</reference>
<dbReference type="KEGG" id="fgi:OP10G_3741"/>